<keyword evidence="3" id="KW-1185">Reference proteome</keyword>
<dbReference type="Proteomes" id="UP000214610">
    <property type="component" value="Unassembled WGS sequence"/>
</dbReference>
<organism evidence="2 3">
    <name type="scientific">Turicimonas muris</name>
    <dbReference type="NCBI Taxonomy" id="1796652"/>
    <lineage>
        <taxon>Bacteria</taxon>
        <taxon>Pseudomonadati</taxon>
        <taxon>Pseudomonadota</taxon>
        <taxon>Betaproteobacteria</taxon>
        <taxon>Burkholderiales</taxon>
        <taxon>Sutterellaceae</taxon>
        <taxon>Turicimonas</taxon>
    </lineage>
</organism>
<name>A0A227KT72_9BURK</name>
<keyword evidence="1" id="KW-0732">Signal</keyword>
<dbReference type="GeneID" id="78363298"/>
<dbReference type="AlphaFoldDB" id="A0A227KT72"/>
<proteinExistence type="predicted"/>
<evidence type="ECO:0000313" key="2">
    <source>
        <dbReference type="EMBL" id="OXE51094.1"/>
    </source>
</evidence>
<dbReference type="Pfam" id="PF06834">
    <property type="entry name" value="TraU"/>
    <property type="match status" value="1"/>
</dbReference>
<feature type="chain" id="PRO_5011248258" evidence="1">
    <location>
        <begin position="22"/>
        <end position="338"/>
    </location>
</feature>
<accession>A0A227KT72</accession>
<gene>
    <name evidence="2" type="ORF">ADH67_02015</name>
</gene>
<dbReference type="EMBL" id="NHMP01000001">
    <property type="protein sequence ID" value="OXE51094.1"/>
    <property type="molecule type" value="Genomic_DNA"/>
</dbReference>
<reference evidence="3" key="1">
    <citation type="submission" date="2017-05" db="EMBL/GenBank/DDBJ databases">
        <title>Improved OligoMM genomes.</title>
        <authorList>
            <person name="Garzetti D."/>
        </authorList>
    </citation>
    <scope>NUCLEOTIDE SEQUENCE [LARGE SCALE GENOMIC DNA]</scope>
    <source>
        <strain evidence="3">YL45</strain>
    </source>
</reference>
<dbReference type="InterPro" id="IPR009649">
    <property type="entry name" value="TraU"/>
</dbReference>
<dbReference type="RefSeq" id="WP_066591156.1">
    <property type="nucleotide sequence ID" value="NZ_CAJTBZ010000018.1"/>
</dbReference>
<comment type="caution">
    <text evidence="2">The sequence shown here is derived from an EMBL/GenBank/DDBJ whole genome shotgun (WGS) entry which is preliminary data.</text>
</comment>
<evidence type="ECO:0000313" key="3">
    <source>
        <dbReference type="Proteomes" id="UP000214610"/>
    </source>
</evidence>
<feature type="signal peptide" evidence="1">
    <location>
        <begin position="1"/>
        <end position="21"/>
    </location>
</feature>
<sequence length="338" mass="36856">MKTFLFIFTLFCGLLSSSAEAACRGKIINPVTDVCWSCIFPIKLGGITLASGKNPDPNTGANTFCACTSGANIKVGMNMSFWEPLRTAEIVRQPYCFPSLGGLDLDVGIRAPAHGRTPSKTAASGRTSFYQVHWYFTPWLFVLEVLLDTDCLEQSAWDLAYMTELDPLWDDSVTTFFLNPDVSLFANLPAQAACAADCVASTTSLPVSELYWCGGCSGNIFPLTGWIASHVHLPQASSLLVSRFLMKLHRQGLQWAAYGKKGQCGPYLEPIMDKSVYRTQMVYPARTTDKVDGRCCYPIGASTALWSSGKTWASGGEDAAYLIYRKRDCCQGSGITGI</sequence>
<evidence type="ECO:0000256" key="1">
    <source>
        <dbReference type="SAM" id="SignalP"/>
    </source>
</evidence>
<protein>
    <submittedName>
        <fullName evidence="2">Conjugal transfer protein</fullName>
    </submittedName>
</protein>